<evidence type="ECO:0000256" key="2">
    <source>
        <dbReference type="ARBA" id="ARBA00004236"/>
    </source>
</evidence>
<dbReference type="Pfam" id="PF00512">
    <property type="entry name" value="HisKA"/>
    <property type="match status" value="1"/>
</dbReference>
<evidence type="ECO:0000256" key="8">
    <source>
        <dbReference type="ARBA" id="ARBA00022741"/>
    </source>
</evidence>
<dbReference type="InterPro" id="IPR036097">
    <property type="entry name" value="HisK_dim/P_sf"/>
</dbReference>
<dbReference type="InterPro" id="IPR000014">
    <property type="entry name" value="PAS"/>
</dbReference>
<feature type="domain" description="Histidine kinase" evidence="13">
    <location>
        <begin position="190"/>
        <end position="404"/>
    </location>
</feature>
<dbReference type="HOGENOM" id="CLU_000445_89_2_0"/>
<evidence type="ECO:0000256" key="4">
    <source>
        <dbReference type="ARBA" id="ARBA00012438"/>
    </source>
</evidence>
<dbReference type="PANTHER" id="PTHR45453:SF1">
    <property type="entry name" value="PHOSPHATE REGULON SENSOR PROTEIN PHOR"/>
    <property type="match status" value="1"/>
</dbReference>
<keyword evidence="10" id="KW-0067">ATP-binding</keyword>
<dbReference type="GO" id="GO:0016036">
    <property type="term" value="P:cellular response to phosphate starvation"/>
    <property type="evidence" value="ECO:0007669"/>
    <property type="project" value="TreeGrafter"/>
</dbReference>
<evidence type="ECO:0000313" key="14">
    <source>
        <dbReference type="EMBL" id="AIE87556.1"/>
    </source>
</evidence>
<sequence length="404" mass="44319">MSFGGAALLTVFAGLALRHDSDSAVGWVYALAASLLAIAGVLEQTILRRAHDEITHRQSQADVLQSQFQEQRRAVDELADGLDVAVFICDGRGSVLYANLRARQLFQFEDPLGRSLLAVTLSYDLEQLVLRAAKSGEAAYAELSFSYPGQRIGLAKAWITGQPPGRVFLSVYDVTDLRRLETIRKDFVANVSHELRTPMTMIRAMAETLQDEAKPEDELANRYLPRIIGEIDRLSMISHDLLQLSKAESNPVEKQTCDLAAVVREAVDHLHERAVEKGLALSYEGLPLLVVQADPTQMSQIAINLVENAINYTTAGSVVASVREEPEFAVFEVKDTGLGIAIEHHRRVFERFYRIDKGRSRTTGGTGLGLSIVKHIAEAHGGSVSLDSTLNEGSTFAVRIPIGE</sequence>
<dbReference type="SUPFAM" id="SSF55785">
    <property type="entry name" value="PYP-like sensor domain (PAS domain)"/>
    <property type="match status" value="1"/>
</dbReference>
<dbReference type="GO" id="GO:0005524">
    <property type="term" value="F:ATP binding"/>
    <property type="evidence" value="ECO:0007669"/>
    <property type="project" value="UniProtKB-KW"/>
</dbReference>
<dbReference type="FunFam" id="3.30.565.10:FF:000023">
    <property type="entry name" value="PAS domain-containing sensor histidine kinase"/>
    <property type="match status" value="1"/>
</dbReference>
<reference evidence="14 15" key="1">
    <citation type="journal article" date="2014" name="PLoS ONE">
        <title>The first complete genome sequence of the class fimbriimonadia in the phylum armatimonadetes.</title>
        <authorList>
            <person name="Hu Z.Y."/>
            <person name="Wang Y.Z."/>
            <person name="Im W.T."/>
            <person name="Wang S.Y."/>
            <person name="Zhao G.P."/>
            <person name="Zheng H.J."/>
            <person name="Quan Z.X."/>
        </authorList>
    </citation>
    <scope>NUCLEOTIDE SEQUENCE [LARGE SCALE GENOMIC DNA]</scope>
    <source>
        <strain evidence="14">Gsoil 348</strain>
    </source>
</reference>
<keyword evidence="8" id="KW-0547">Nucleotide-binding</keyword>
<dbReference type="AlphaFoldDB" id="A0A068NVW9"/>
<comment type="subcellular location">
    <subcellularLocation>
        <location evidence="2">Cell membrane</location>
    </subcellularLocation>
    <subcellularLocation>
        <location evidence="3">Membrane raft</location>
        <topology evidence="3">Multi-pass membrane protein</topology>
    </subcellularLocation>
</comment>
<dbReference type="GO" id="GO:0004721">
    <property type="term" value="F:phosphoprotein phosphatase activity"/>
    <property type="evidence" value="ECO:0007669"/>
    <property type="project" value="TreeGrafter"/>
</dbReference>
<dbReference type="InterPro" id="IPR005467">
    <property type="entry name" value="His_kinase_dom"/>
</dbReference>
<dbReference type="FunFam" id="1.10.287.130:FF:000001">
    <property type="entry name" value="Two-component sensor histidine kinase"/>
    <property type="match status" value="1"/>
</dbReference>
<dbReference type="PANTHER" id="PTHR45453">
    <property type="entry name" value="PHOSPHATE REGULON SENSOR PROTEIN PHOR"/>
    <property type="match status" value="1"/>
</dbReference>
<dbReference type="GO" id="GO:0005886">
    <property type="term" value="C:plasma membrane"/>
    <property type="evidence" value="ECO:0007669"/>
    <property type="project" value="UniProtKB-SubCell"/>
</dbReference>
<evidence type="ECO:0000313" key="15">
    <source>
        <dbReference type="Proteomes" id="UP000027982"/>
    </source>
</evidence>
<dbReference type="EMBL" id="CP007139">
    <property type="protein sequence ID" value="AIE87556.1"/>
    <property type="molecule type" value="Genomic_DNA"/>
</dbReference>
<dbReference type="PRINTS" id="PR00344">
    <property type="entry name" value="BCTRLSENSOR"/>
</dbReference>
<gene>
    <name evidence="14" type="ORF">OP10G_4188</name>
</gene>
<dbReference type="InterPro" id="IPR035965">
    <property type="entry name" value="PAS-like_dom_sf"/>
</dbReference>
<dbReference type="InterPro" id="IPR003594">
    <property type="entry name" value="HATPase_dom"/>
</dbReference>
<dbReference type="eggNOG" id="COG5002">
    <property type="taxonomic scope" value="Bacteria"/>
</dbReference>
<dbReference type="GO" id="GO:0000155">
    <property type="term" value="F:phosphorelay sensor kinase activity"/>
    <property type="evidence" value="ECO:0007669"/>
    <property type="project" value="InterPro"/>
</dbReference>
<evidence type="ECO:0000256" key="3">
    <source>
        <dbReference type="ARBA" id="ARBA00004314"/>
    </source>
</evidence>
<dbReference type="STRING" id="661478.OP10G_4188"/>
<dbReference type="Pfam" id="PF02518">
    <property type="entry name" value="HATPase_c"/>
    <property type="match status" value="1"/>
</dbReference>
<keyword evidence="7" id="KW-0808">Transferase</keyword>
<dbReference type="InterPro" id="IPR036890">
    <property type="entry name" value="HATPase_C_sf"/>
</dbReference>
<evidence type="ECO:0000256" key="9">
    <source>
        <dbReference type="ARBA" id="ARBA00022777"/>
    </source>
</evidence>
<proteinExistence type="predicted"/>
<evidence type="ECO:0000256" key="10">
    <source>
        <dbReference type="ARBA" id="ARBA00022840"/>
    </source>
</evidence>
<dbReference type="CDD" id="cd00130">
    <property type="entry name" value="PAS"/>
    <property type="match status" value="1"/>
</dbReference>
<dbReference type="InterPro" id="IPR004358">
    <property type="entry name" value="Sig_transdc_His_kin-like_C"/>
</dbReference>
<keyword evidence="12" id="KW-0472">Membrane</keyword>
<name>A0A068NVW9_FIMGI</name>
<evidence type="ECO:0000256" key="6">
    <source>
        <dbReference type="ARBA" id="ARBA00022553"/>
    </source>
</evidence>
<dbReference type="EC" id="2.7.13.3" evidence="4"/>
<dbReference type="SUPFAM" id="SSF47384">
    <property type="entry name" value="Homodimeric domain of signal transducing histidine kinase"/>
    <property type="match status" value="1"/>
</dbReference>
<dbReference type="InterPro" id="IPR003661">
    <property type="entry name" value="HisK_dim/P_dom"/>
</dbReference>
<keyword evidence="15" id="KW-1185">Reference proteome</keyword>
<dbReference type="GO" id="GO:0045121">
    <property type="term" value="C:membrane raft"/>
    <property type="evidence" value="ECO:0007669"/>
    <property type="project" value="UniProtKB-SubCell"/>
</dbReference>
<dbReference type="SMART" id="SM00387">
    <property type="entry name" value="HATPase_c"/>
    <property type="match status" value="1"/>
</dbReference>
<evidence type="ECO:0000256" key="12">
    <source>
        <dbReference type="ARBA" id="ARBA00023136"/>
    </source>
</evidence>
<dbReference type="Pfam" id="PF13188">
    <property type="entry name" value="PAS_8"/>
    <property type="match status" value="1"/>
</dbReference>
<dbReference type="CDD" id="cd00082">
    <property type="entry name" value="HisKA"/>
    <property type="match status" value="1"/>
</dbReference>
<protein>
    <recommendedName>
        <fullName evidence="4">histidine kinase</fullName>
        <ecNumber evidence="4">2.7.13.3</ecNumber>
    </recommendedName>
</protein>
<dbReference type="SMART" id="SM00388">
    <property type="entry name" value="HisKA"/>
    <property type="match status" value="1"/>
</dbReference>
<dbReference type="Proteomes" id="UP000027982">
    <property type="component" value="Chromosome"/>
</dbReference>
<dbReference type="Gene3D" id="3.30.450.20">
    <property type="entry name" value="PAS domain"/>
    <property type="match status" value="1"/>
</dbReference>
<comment type="catalytic activity">
    <reaction evidence="1">
        <text>ATP + protein L-histidine = ADP + protein N-phospho-L-histidine.</text>
        <dbReference type="EC" id="2.7.13.3"/>
    </reaction>
</comment>
<dbReference type="PROSITE" id="PS50109">
    <property type="entry name" value="HIS_KIN"/>
    <property type="match status" value="1"/>
</dbReference>
<accession>A0A068NVW9</accession>
<evidence type="ECO:0000256" key="1">
    <source>
        <dbReference type="ARBA" id="ARBA00000085"/>
    </source>
</evidence>
<evidence type="ECO:0000256" key="7">
    <source>
        <dbReference type="ARBA" id="ARBA00022679"/>
    </source>
</evidence>
<organism evidence="14 15">
    <name type="scientific">Fimbriimonas ginsengisoli Gsoil 348</name>
    <dbReference type="NCBI Taxonomy" id="661478"/>
    <lineage>
        <taxon>Bacteria</taxon>
        <taxon>Bacillati</taxon>
        <taxon>Armatimonadota</taxon>
        <taxon>Fimbriimonadia</taxon>
        <taxon>Fimbriimonadales</taxon>
        <taxon>Fimbriimonadaceae</taxon>
        <taxon>Fimbriimonas</taxon>
    </lineage>
</organism>
<dbReference type="SUPFAM" id="SSF55874">
    <property type="entry name" value="ATPase domain of HSP90 chaperone/DNA topoisomerase II/histidine kinase"/>
    <property type="match status" value="1"/>
</dbReference>
<evidence type="ECO:0000256" key="11">
    <source>
        <dbReference type="ARBA" id="ARBA00023012"/>
    </source>
</evidence>
<keyword evidence="9" id="KW-0418">Kinase</keyword>
<dbReference type="Gene3D" id="3.30.565.10">
    <property type="entry name" value="Histidine kinase-like ATPase, C-terminal domain"/>
    <property type="match status" value="1"/>
</dbReference>
<dbReference type="KEGG" id="fgi:OP10G_4188"/>
<keyword evidence="11" id="KW-0902">Two-component regulatory system</keyword>
<dbReference type="Gene3D" id="1.10.287.130">
    <property type="match status" value="1"/>
</dbReference>
<evidence type="ECO:0000259" key="13">
    <source>
        <dbReference type="PROSITE" id="PS50109"/>
    </source>
</evidence>
<dbReference type="InterPro" id="IPR050351">
    <property type="entry name" value="BphY/WalK/GraS-like"/>
</dbReference>
<keyword evidence="5" id="KW-1003">Cell membrane</keyword>
<keyword evidence="6" id="KW-0597">Phosphoprotein</keyword>
<evidence type="ECO:0000256" key="5">
    <source>
        <dbReference type="ARBA" id="ARBA00022475"/>
    </source>
</evidence>